<dbReference type="Pfam" id="PF01636">
    <property type="entry name" value="APH"/>
    <property type="match status" value="1"/>
</dbReference>
<dbReference type="PANTHER" id="PTHR21310:SF57">
    <property type="entry name" value="BLR2944 PROTEIN"/>
    <property type="match status" value="1"/>
</dbReference>
<proteinExistence type="predicted"/>
<dbReference type="InterPro" id="IPR002575">
    <property type="entry name" value="Aminoglycoside_PTrfase"/>
</dbReference>
<dbReference type="SUPFAM" id="SSF56112">
    <property type="entry name" value="Protein kinase-like (PK-like)"/>
    <property type="match status" value="1"/>
</dbReference>
<dbReference type="CDD" id="cd05154">
    <property type="entry name" value="ACAD10_11_N-like"/>
    <property type="match status" value="1"/>
</dbReference>
<reference evidence="2 3" key="2">
    <citation type="journal article" date="2016" name="Science">
        <title>A bacterium that degrades and assimilates poly(ethylene terephthalate).</title>
        <authorList>
            <person name="Yoshida S."/>
            <person name="Hiraga K."/>
            <person name="Takehana T."/>
            <person name="Taniguchi I."/>
            <person name="Yamaji H."/>
            <person name="Maeda Y."/>
            <person name="Toyohara K."/>
            <person name="Miyamoto K."/>
            <person name="Kimura Y."/>
            <person name="Oda K."/>
        </authorList>
    </citation>
    <scope>NUCLEOTIDE SEQUENCE [LARGE SCALE GENOMIC DNA]</scope>
    <source>
        <strain evidence="3">NBRC 110686 / TISTR 2288 / 201-F6</strain>
    </source>
</reference>
<reference evidence="3" key="1">
    <citation type="submission" date="2015-07" db="EMBL/GenBank/DDBJ databases">
        <title>Discovery of a poly(ethylene terephthalate assimilation.</title>
        <authorList>
            <person name="Yoshida S."/>
            <person name="Hiraga K."/>
            <person name="Takehana T."/>
            <person name="Taniguchi I."/>
            <person name="Yamaji H."/>
            <person name="Maeda Y."/>
            <person name="Toyohara K."/>
            <person name="Miyamoto K."/>
            <person name="Kimura Y."/>
            <person name="Oda K."/>
        </authorList>
    </citation>
    <scope>NUCLEOTIDE SEQUENCE [LARGE SCALE GENOMIC DNA]</scope>
    <source>
        <strain evidence="3">NBRC 110686 / TISTR 2288 / 201-F6</strain>
    </source>
</reference>
<dbReference type="OrthoDB" id="179763at2"/>
<name>A0A0K8P6H4_PISS1</name>
<dbReference type="Gene3D" id="3.90.1200.10">
    <property type="match status" value="1"/>
</dbReference>
<evidence type="ECO:0000313" key="2">
    <source>
        <dbReference type="EMBL" id="GAP38134.1"/>
    </source>
</evidence>
<dbReference type="InterPro" id="IPR011009">
    <property type="entry name" value="Kinase-like_dom_sf"/>
</dbReference>
<gene>
    <name evidence="2" type="ORF">ISF6_4328</name>
</gene>
<accession>A0A0K8P6H4</accession>
<dbReference type="STRING" id="1547922.ISF6_4328"/>
<evidence type="ECO:0000259" key="1">
    <source>
        <dbReference type="Pfam" id="PF01636"/>
    </source>
</evidence>
<dbReference type="PANTHER" id="PTHR21310">
    <property type="entry name" value="AMINOGLYCOSIDE PHOSPHOTRANSFERASE-RELATED-RELATED"/>
    <property type="match status" value="1"/>
</dbReference>
<comment type="caution">
    <text evidence="2">The sequence shown here is derived from an EMBL/GenBank/DDBJ whole genome shotgun (WGS) entry which is preliminary data.</text>
</comment>
<dbReference type="Proteomes" id="UP000037660">
    <property type="component" value="Unassembled WGS sequence"/>
</dbReference>
<dbReference type="RefSeq" id="WP_054022025.1">
    <property type="nucleotide sequence ID" value="NZ_BBYR01000066.1"/>
</dbReference>
<protein>
    <recommendedName>
        <fullName evidence="1">Aminoglycoside phosphotransferase domain-containing protein</fullName>
    </recommendedName>
</protein>
<organism evidence="2 3">
    <name type="scientific">Piscinibacter sakaiensis</name>
    <name type="common">Ideonella sakaiensis</name>
    <dbReference type="NCBI Taxonomy" id="1547922"/>
    <lineage>
        <taxon>Bacteria</taxon>
        <taxon>Pseudomonadati</taxon>
        <taxon>Pseudomonadota</taxon>
        <taxon>Betaproteobacteria</taxon>
        <taxon>Burkholderiales</taxon>
        <taxon>Sphaerotilaceae</taxon>
        <taxon>Piscinibacter</taxon>
    </lineage>
</organism>
<dbReference type="AlphaFoldDB" id="A0A0K8P6H4"/>
<dbReference type="InterPro" id="IPR041726">
    <property type="entry name" value="ACAD10_11_N"/>
</dbReference>
<dbReference type="InterPro" id="IPR051678">
    <property type="entry name" value="AGP_Transferase"/>
</dbReference>
<sequence>MAVDRVASAPAEVANALAAALGRDDGPGEVQALQRLTGGATKRTWAFDWVRAGRRTPLILQQTPSAPGARHGAPKLTAAEDAALMIVARAGGVPAPVVRRVLAETDGLGPAYVTERIEGETLGRRVATHADLAAARPQMAGQCGEILARIHRLPAAELPFLATLSPADELATCVRLLEDHAQRQPALAYALRWVGEHLPTRWDRGVVHADFRTGNLIVGPDGVRCVLDWEIARLGDPMQDLGVLCMRTWRFGGAGPVGGFGSREALYAAYERTSGRSVDPARVRFWEAFSNLKWAVACVRRGLARRADGAPASVELCAVGRRLEEPLWDFFALIEEPTS</sequence>
<feature type="domain" description="Aminoglycoside phosphotransferase" evidence="1">
    <location>
        <begin position="33"/>
        <end position="286"/>
    </location>
</feature>
<evidence type="ECO:0000313" key="3">
    <source>
        <dbReference type="Proteomes" id="UP000037660"/>
    </source>
</evidence>
<dbReference type="EMBL" id="BBYR01000066">
    <property type="protein sequence ID" value="GAP38134.1"/>
    <property type="molecule type" value="Genomic_DNA"/>
</dbReference>
<keyword evidence="3" id="KW-1185">Reference proteome</keyword>